<dbReference type="Proteomes" id="UP000023152">
    <property type="component" value="Unassembled WGS sequence"/>
</dbReference>
<feature type="domain" description="Thioredoxin" evidence="2">
    <location>
        <begin position="103"/>
        <end position="261"/>
    </location>
</feature>
<keyword evidence="4" id="KW-1185">Reference proteome</keyword>
<dbReference type="PANTHER" id="PTHR10984">
    <property type="entry name" value="ENDOPLASMIC RETICULUM-GOLGI INTERMEDIATE COMPARTMENT PROTEIN"/>
    <property type="match status" value="1"/>
</dbReference>
<accession>X6NTK5</accession>
<evidence type="ECO:0000256" key="1">
    <source>
        <dbReference type="SAM" id="Phobius"/>
    </source>
</evidence>
<sequence>MLYCVQVLDWIIFVYFFVNKAKKKMCWVHIWIDFDVQMFELPCEYTHVVVKDIVGNQELEILDQQITKERISVDSNTFKGVIDEEKDAEHRGLNEDIDHHHAQTKKYEHPELEADWDSTSDQFQHNDFNAVLEYHDFTMVNFYANWCSHCRNFAPTWKEAEDRTDQMEFRDKNGAVVATKLLRVNCVDFGFVHLNLFYFTLFYFILYCYCQTTPKKKELCASIGIRAYPTVRLYKHDKSFTQYTGPREVQGIVNFITDFIHNEDTGKHEVVTHHSSLQEGCRVHGELLVRRVPGYFLLEADSKLDSLDPRMTNVSHRVNHLYIVGDRDAMRDYVKNTASKVTQDILKNVQPMKRANFITSKAHTAPQHYLNVIPTRFDDKVVVYQATVQSHIADVEITSVPQARFQYIFSPLSIHINTKGRPLYDFLTSVFAIIGGTYTFISLLDKFWDSVSVRLKKNIGKLDKPIKKLLIFFWLKI</sequence>
<dbReference type="GO" id="GO:0030134">
    <property type="term" value="C:COPII-coated ER to Golgi transport vesicle"/>
    <property type="evidence" value="ECO:0007669"/>
    <property type="project" value="TreeGrafter"/>
</dbReference>
<organism evidence="3 4">
    <name type="scientific">Reticulomyxa filosa</name>
    <dbReference type="NCBI Taxonomy" id="46433"/>
    <lineage>
        <taxon>Eukaryota</taxon>
        <taxon>Sar</taxon>
        <taxon>Rhizaria</taxon>
        <taxon>Retaria</taxon>
        <taxon>Foraminifera</taxon>
        <taxon>Monothalamids</taxon>
        <taxon>Reticulomyxidae</taxon>
        <taxon>Reticulomyxa</taxon>
    </lineage>
</organism>
<protein>
    <recommendedName>
        <fullName evidence="2">Thioredoxin domain-containing protein</fullName>
    </recommendedName>
</protein>
<dbReference type="InterPro" id="IPR013766">
    <property type="entry name" value="Thioredoxin_domain"/>
</dbReference>
<dbReference type="CDD" id="cd02961">
    <property type="entry name" value="PDI_a_family"/>
    <property type="match status" value="1"/>
</dbReference>
<gene>
    <name evidence="3" type="ORF">RFI_07846</name>
</gene>
<comment type="caution">
    <text evidence="3">The sequence shown here is derived from an EMBL/GenBank/DDBJ whole genome shotgun (WGS) entry which is preliminary data.</text>
</comment>
<keyword evidence="1" id="KW-1133">Transmembrane helix</keyword>
<evidence type="ECO:0000259" key="2">
    <source>
        <dbReference type="PROSITE" id="PS51352"/>
    </source>
</evidence>
<dbReference type="InterPro" id="IPR036249">
    <property type="entry name" value="Thioredoxin-like_sf"/>
</dbReference>
<keyword evidence="1" id="KW-0472">Membrane</keyword>
<feature type="transmembrane region" description="Helical" evidence="1">
    <location>
        <begin position="189"/>
        <end position="209"/>
    </location>
</feature>
<proteinExistence type="predicted"/>
<dbReference type="PROSITE" id="PS51352">
    <property type="entry name" value="THIOREDOXIN_2"/>
    <property type="match status" value="1"/>
</dbReference>
<dbReference type="InterPro" id="IPR045888">
    <property type="entry name" value="Erv"/>
</dbReference>
<dbReference type="Pfam" id="PF07970">
    <property type="entry name" value="COPIIcoated_ERV"/>
    <property type="match status" value="1"/>
</dbReference>
<dbReference type="SUPFAM" id="SSF52833">
    <property type="entry name" value="Thioredoxin-like"/>
    <property type="match status" value="1"/>
</dbReference>
<dbReference type="Gene3D" id="3.40.30.10">
    <property type="entry name" value="Glutaredoxin"/>
    <property type="match status" value="1"/>
</dbReference>
<dbReference type="OrthoDB" id="72053at2759"/>
<reference evidence="3 4" key="1">
    <citation type="journal article" date="2013" name="Curr. Biol.">
        <title>The Genome of the Foraminiferan Reticulomyxa filosa.</title>
        <authorList>
            <person name="Glockner G."/>
            <person name="Hulsmann N."/>
            <person name="Schleicher M."/>
            <person name="Noegel A.A."/>
            <person name="Eichinger L."/>
            <person name="Gallinger C."/>
            <person name="Pawlowski J."/>
            <person name="Sierra R."/>
            <person name="Euteneuer U."/>
            <person name="Pillet L."/>
            <person name="Moustafa A."/>
            <person name="Platzer M."/>
            <person name="Groth M."/>
            <person name="Szafranski K."/>
            <person name="Schliwa M."/>
        </authorList>
    </citation>
    <scope>NUCLEOTIDE SEQUENCE [LARGE SCALE GENOMIC DNA]</scope>
</reference>
<dbReference type="InterPro" id="IPR012936">
    <property type="entry name" value="Erv_C"/>
</dbReference>
<evidence type="ECO:0000313" key="4">
    <source>
        <dbReference type="Proteomes" id="UP000023152"/>
    </source>
</evidence>
<dbReference type="Pfam" id="PF00085">
    <property type="entry name" value="Thioredoxin"/>
    <property type="match status" value="1"/>
</dbReference>
<dbReference type="PANTHER" id="PTHR10984:SF37">
    <property type="entry name" value="PROTEIN DISULFIDE-ISOMERASE 5-3"/>
    <property type="match status" value="1"/>
</dbReference>
<dbReference type="EMBL" id="ASPP01006140">
    <property type="protein sequence ID" value="ETO29283.1"/>
    <property type="molecule type" value="Genomic_DNA"/>
</dbReference>
<dbReference type="AlphaFoldDB" id="X6NTK5"/>
<feature type="transmembrane region" description="Helical" evidence="1">
    <location>
        <begin position="423"/>
        <end position="444"/>
    </location>
</feature>
<dbReference type="PRINTS" id="PR00421">
    <property type="entry name" value="THIOREDOXIN"/>
</dbReference>
<evidence type="ECO:0000313" key="3">
    <source>
        <dbReference type="EMBL" id="ETO29283.1"/>
    </source>
</evidence>
<dbReference type="GO" id="GO:0005783">
    <property type="term" value="C:endoplasmic reticulum"/>
    <property type="evidence" value="ECO:0007669"/>
    <property type="project" value="TreeGrafter"/>
</dbReference>
<dbReference type="OMA" id="GNFHVHL"/>
<name>X6NTK5_RETFI</name>
<keyword evidence="1" id="KW-0812">Transmembrane</keyword>